<dbReference type="Proteomes" id="UP000501427">
    <property type="component" value="Chromosome"/>
</dbReference>
<proteinExistence type="predicted"/>
<sequence>MKSRSWLIAAVLALASGPSHADWAKLKEAASELGTAVSDTSKEAWQGITDFSKATWESVSSWGADAYNKAGAWSEESAATGKEWLTAADKKLDTMLEPKTPAEARTALDTMADTALVRLFNEQPSAKLLFDQAYGYAVFDSRKFSLMVHTNQGSGVAINRKTGKHTYMKMFGAGLAAGMGGKFYQQVVLFEDKARFDAFVNKGWEATSEVGAVAGKESAELTAKYNGGMAIYQIGEKGLLLDANISGSKYWLDDDLNK</sequence>
<feature type="chain" id="PRO_5026849493" description="Lipoprotein" evidence="1">
    <location>
        <begin position="22"/>
        <end position="258"/>
    </location>
</feature>
<protein>
    <recommendedName>
        <fullName evidence="4">Lipoprotein</fullName>
    </recommendedName>
</protein>
<evidence type="ECO:0000313" key="3">
    <source>
        <dbReference type="Proteomes" id="UP000501427"/>
    </source>
</evidence>
<keyword evidence="1" id="KW-0732">Signal</keyword>
<name>A0A6M4YF74_AERME</name>
<organism evidence="2 3">
    <name type="scientific">Aeromonas media</name>
    <dbReference type="NCBI Taxonomy" id="651"/>
    <lineage>
        <taxon>Bacteria</taxon>
        <taxon>Pseudomonadati</taxon>
        <taxon>Pseudomonadota</taxon>
        <taxon>Gammaproteobacteria</taxon>
        <taxon>Aeromonadales</taxon>
        <taxon>Aeromonadaceae</taxon>
        <taxon>Aeromonas</taxon>
    </lineage>
</organism>
<feature type="signal peptide" evidence="1">
    <location>
        <begin position="1"/>
        <end position="21"/>
    </location>
</feature>
<evidence type="ECO:0008006" key="4">
    <source>
        <dbReference type="Google" id="ProtNLM"/>
    </source>
</evidence>
<evidence type="ECO:0000313" key="2">
    <source>
        <dbReference type="EMBL" id="QJT21136.1"/>
    </source>
</evidence>
<gene>
    <name evidence="2" type="ORF">E4184_06595</name>
</gene>
<reference evidence="2 3" key="1">
    <citation type="submission" date="2019-03" db="EMBL/GenBank/DDBJ databases">
        <title>Novel transposon Tn6433 accelerates the dissemination of tet(E) in Aeromonas from aerobic biofilm under oxytetracycline stress.</title>
        <authorList>
            <person name="Shi Y."/>
            <person name="Tian Z."/>
            <person name="Zhang Y."/>
            <person name="Zhang H."/>
            <person name="Yang M."/>
        </authorList>
    </citation>
    <scope>NUCLEOTIDE SEQUENCE [LARGE SCALE GENOMIC DNA]</scope>
    <source>
        <strain evidence="2 3">T0.1-19</strain>
    </source>
</reference>
<dbReference type="EMBL" id="CP038441">
    <property type="protein sequence ID" value="QJT21136.1"/>
    <property type="molecule type" value="Genomic_DNA"/>
</dbReference>
<accession>A0A6M4YF74</accession>
<dbReference type="AlphaFoldDB" id="A0A6M4YF74"/>
<evidence type="ECO:0000256" key="1">
    <source>
        <dbReference type="SAM" id="SignalP"/>
    </source>
</evidence>
<dbReference type="RefSeq" id="WP_163136083.1">
    <property type="nucleotide sequence ID" value="NZ_CAWPJG010000001.1"/>
</dbReference>